<keyword evidence="7" id="KW-0472">Membrane</keyword>
<dbReference type="AlphaFoldDB" id="A0AAD3D6E6"/>
<proteinExistence type="inferred from homology"/>
<evidence type="ECO:0000256" key="4">
    <source>
        <dbReference type="ARBA" id="ARBA00022679"/>
    </source>
</evidence>
<dbReference type="InterPro" id="IPR008166">
    <property type="entry name" value="Glyco_transf_92"/>
</dbReference>
<evidence type="ECO:0000256" key="1">
    <source>
        <dbReference type="ARBA" id="ARBA00004167"/>
    </source>
</evidence>
<keyword evidence="10" id="KW-1185">Reference proteome</keyword>
<evidence type="ECO:0000256" key="8">
    <source>
        <dbReference type="SAM" id="Coils"/>
    </source>
</evidence>
<dbReference type="GO" id="GO:0016020">
    <property type="term" value="C:membrane"/>
    <property type="evidence" value="ECO:0007669"/>
    <property type="project" value="UniProtKB-SubCell"/>
</dbReference>
<sequence length="541" mass="61929">MKLRTLGTKRYAGKKKLYYSTLFASVLLLVLLQRHQQTKIEQNLERKIRNSKEETQNITRIINETSSNLLRSIKNSESSSTSSFISLKVIPSEERIFQPGPYAYSKNHTLIITGASITGDYHRMNDTLWLQIFAIGDKPFQSDRERCKYTNKSWSELYHWPKWELMHKEPFQVKIGNSSIPLQFIPQHGIDSNTLKVVQIWRANITSLISESNFYQFHEAERRDDIALPVELIHGHDQRHKYTVLKLYFPISDPAVGLNEIKSNQTKGIMHQKHDVTLCAVVHPNGLKNIHEWLQYHYNTVGIDHIHLGLDSLFATNTDSDKLSASANGLLEEYINTGRLSLSSVWDNKVGLTCQDRDIPKMQFYQTCLYRAKSTSEFMAIWDADEFFYVKKDSLRHLKLGTLLRQIDHEGCHDWSFVTMESSTAGRGDKQLPFGQTGIVSLDYPLRENMTNRVWQKSISRTKNVFSNSIHIPSSSLPQGKGNLTDVLSLVPDGNNDCAFYLKNAIMIHARGVQRQGGENREDLENAISNELVSLLAQGNK</sequence>
<dbReference type="GO" id="GO:0005737">
    <property type="term" value="C:cytoplasm"/>
    <property type="evidence" value="ECO:0007669"/>
    <property type="project" value="TreeGrafter"/>
</dbReference>
<dbReference type="PANTHER" id="PTHR21461">
    <property type="entry name" value="GLYCOSYLTRANSFERASE FAMILY 92 PROTEIN"/>
    <property type="match status" value="1"/>
</dbReference>
<keyword evidence="3" id="KW-0328">Glycosyltransferase</keyword>
<organism evidence="9 10">
    <name type="scientific">Chaetoceros tenuissimus</name>
    <dbReference type="NCBI Taxonomy" id="426638"/>
    <lineage>
        <taxon>Eukaryota</taxon>
        <taxon>Sar</taxon>
        <taxon>Stramenopiles</taxon>
        <taxon>Ochrophyta</taxon>
        <taxon>Bacillariophyta</taxon>
        <taxon>Coscinodiscophyceae</taxon>
        <taxon>Chaetocerotophycidae</taxon>
        <taxon>Chaetocerotales</taxon>
        <taxon>Chaetocerotaceae</taxon>
        <taxon>Chaetoceros</taxon>
    </lineage>
</organism>
<evidence type="ECO:0000313" key="9">
    <source>
        <dbReference type="EMBL" id="GFH56864.1"/>
    </source>
</evidence>
<evidence type="ECO:0000313" key="10">
    <source>
        <dbReference type="Proteomes" id="UP001054902"/>
    </source>
</evidence>
<keyword evidence="8" id="KW-0175">Coiled coil</keyword>
<comment type="caution">
    <text evidence="9">The sequence shown here is derived from an EMBL/GenBank/DDBJ whole genome shotgun (WGS) entry which is preliminary data.</text>
</comment>
<name>A0AAD3D6E6_9STRA</name>
<comment type="subcellular location">
    <subcellularLocation>
        <location evidence="1">Membrane</location>
        <topology evidence="1">Single-pass membrane protein</topology>
    </subcellularLocation>
</comment>
<evidence type="ECO:0000256" key="2">
    <source>
        <dbReference type="ARBA" id="ARBA00007647"/>
    </source>
</evidence>
<evidence type="ECO:0000256" key="6">
    <source>
        <dbReference type="ARBA" id="ARBA00022989"/>
    </source>
</evidence>
<dbReference type="Pfam" id="PF01697">
    <property type="entry name" value="Glyco_transf_92"/>
    <property type="match status" value="1"/>
</dbReference>
<comment type="similarity">
    <text evidence="2">Belongs to the glycosyltransferase 92 family.</text>
</comment>
<keyword evidence="4" id="KW-0808">Transferase</keyword>
<evidence type="ECO:0000256" key="5">
    <source>
        <dbReference type="ARBA" id="ARBA00022692"/>
    </source>
</evidence>
<feature type="coiled-coil region" evidence="8">
    <location>
        <begin position="34"/>
        <end position="61"/>
    </location>
</feature>
<gene>
    <name evidence="9" type="ORF">CTEN210_13340</name>
</gene>
<dbReference type="GO" id="GO:0016757">
    <property type="term" value="F:glycosyltransferase activity"/>
    <property type="evidence" value="ECO:0007669"/>
    <property type="project" value="UniProtKB-KW"/>
</dbReference>
<dbReference type="PANTHER" id="PTHR21461:SF69">
    <property type="entry name" value="GLYCOSYLTRANSFERASE FAMILY 92 PROTEIN"/>
    <property type="match status" value="1"/>
</dbReference>
<dbReference type="Proteomes" id="UP001054902">
    <property type="component" value="Unassembled WGS sequence"/>
</dbReference>
<evidence type="ECO:0000256" key="3">
    <source>
        <dbReference type="ARBA" id="ARBA00022676"/>
    </source>
</evidence>
<protein>
    <recommendedName>
        <fullName evidence="11">Glycosyltransferase family 92 protein</fullName>
    </recommendedName>
</protein>
<evidence type="ECO:0000256" key="7">
    <source>
        <dbReference type="ARBA" id="ARBA00023136"/>
    </source>
</evidence>
<evidence type="ECO:0008006" key="11">
    <source>
        <dbReference type="Google" id="ProtNLM"/>
    </source>
</evidence>
<keyword evidence="5" id="KW-0812">Transmembrane</keyword>
<accession>A0AAD3D6E6</accession>
<reference evidence="9 10" key="1">
    <citation type="journal article" date="2021" name="Sci. Rep.">
        <title>The genome of the diatom Chaetoceros tenuissimus carries an ancient integrated fragment of an extant virus.</title>
        <authorList>
            <person name="Hongo Y."/>
            <person name="Kimura K."/>
            <person name="Takaki Y."/>
            <person name="Yoshida Y."/>
            <person name="Baba S."/>
            <person name="Kobayashi G."/>
            <person name="Nagasaki K."/>
            <person name="Hano T."/>
            <person name="Tomaru Y."/>
        </authorList>
    </citation>
    <scope>NUCLEOTIDE SEQUENCE [LARGE SCALE GENOMIC DNA]</scope>
    <source>
        <strain evidence="9 10">NIES-3715</strain>
    </source>
</reference>
<keyword evidence="6" id="KW-1133">Transmembrane helix</keyword>
<dbReference type="EMBL" id="BLLK01000056">
    <property type="protein sequence ID" value="GFH56864.1"/>
    <property type="molecule type" value="Genomic_DNA"/>
</dbReference>